<dbReference type="EMBL" id="PGTK01000001">
    <property type="protein sequence ID" value="PJF32085.1"/>
    <property type="molecule type" value="Genomic_DNA"/>
</dbReference>
<evidence type="ECO:0000256" key="1">
    <source>
        <dbReference type="SAM" id="Phobius"/>
    </source>
</evidence>
<accession>A0A2M8P3G1</accession>
<keyword evidence="1" id="KW-1133">Transmembrane helix</keyword>
<name>A0A2M8P3G1_9CHLR</name>
<keyword evidence="1" id="KW-0812">Transmembrane</keyword>
<dbReference type="Proteomes" id="UP000228921">
    <property type="component" value="Unassembled WGS sequence"/>
</dbReference>
<keyword evidence="1" id="KW-0472">Membrane</keyword>
<feature type="transmembrane region" description="Helical" evidence="1">
    <location>
        <begin position="41"/>
        <end position="61"/>
    </location>
</feature>
<organism evidence="2 3">
    <name type="scientific">Candidatus Thermofonsia Clade 1 bacterium</name>
    <dbReference type="NCBI Taxonomy" id="2364210"/>
    <lineage>
        <taxon>Bacteria</taxon>
        <taxon>Bacillati</taxon>
        <taxon>Chloroflexota</taxon>
        <taxon>Candidatus Thermofontia</taxon>
        <taxon>Candidatus Thermofonsia Clade 1</taxon>
    </lineage>
</organism>
<evidence type="ECO:0000313" key="3">
    <source>
        <dbReference type="Proteomes" id="UP000228921"/>
    </source>
</evidence>
<feature type="transmembrane region" description="Helical" evidence="1">
    <location>
        <begin position="67"/>
        <end position="88"/>
    </location>
</feature>
<proteinExistence type="predicted"/>
<gene>
    <name evidence="2" type="ORF">CUN51_00200</name>
</gene>
<feature type="transmembrane region" description="Helical" evidence="1">
    <location>
        <begin position="6"/>
        <end position="29"/>
    </location>
</feature>
<evidence type="ECO:0000313" key="2">
    <source>
        <dbReference type="EMBL" id="PJF32085.1"/>
    </source>
</evidence>
<sequence length="94" mass="10793">MDSLTLHRVLVALTWLLLTLLILFLWLLARFFERLSAKRTYYRSLLVPIALFTVTVIQVIVTPEGTPIAYGTAFAGGLWLSAFCLSLYRKMTRR</sequence>
<comment type="caution">
    <text evidence="2">The sequence shown here is derived from an EMBL/GenBank/DDBJ whole genome shotgun (WGS) entry which is preliminary data.</text>
</comment>
<reference evidence="2 3" key="1">
    <citation type="submission" date="2017-11" db="EMBL/GenBank/DDBJ databases">
        <title>Evolution of Phototrophy in the Chloroflexi Phylum Driven by Horizontal Gene Transfer.</title>
        <authorList>
            <person name="Ward L.M."/>
            <person name="Hemp J."/>
            <person name="Shih P.M."/>
            <person name="Mcglynn S.E."/>
            <person name="Fischer W."/>
        </authorList>
    </citation>
    <scope>NUCLEOTIDE SEQUENCE [LARGE SCALE GENOMIC DNA]</scope>
    <source>
        <strain evidence="2">CP2_2F</strain>
    </source>
</reference>
<dbReference type="AlphaFoldDB" id="A0A2M8P3G1"/>
<protein>
    <submittedName>
        <fullName evidence="2">Uncharacterized protein</fullName>
    </submittedName>
</protein>